<keyword evidence="2" id="KW-1185">Reference proteome</keyword>
<proteinExistence type="predicted"/>
<protein>
    <recommendedName>
        <fullName evidence="3">DUF3841 domain-containing protein</fullName>
    </recommendedName>
</protein>
<dbReference type="Proteomes" id="UP000031982">
    <property type="component" value="Unassembled WGS sequence"/>
</dbReference>
<dbReference type="EMBL" id="JXLP01000026">
    <property type="protein sequence ID" value="KIL74152.1"/>
    <property type="molecule type" value="Genomic_DNA"/>
</dbReference>
<dbReference type="Pfam" id="PF12952">
    <property type="entry name" value="DUF3841"/>
    <property type="match status" value="1"/>
</dbReference>
<sequence length="192" mass="23265">MIKKARLRKKKMKLEKGEEAEVFMGTYWTIQSAEKWDEIQRKSYLTGNPNFIYPEFIEAYQWIMKKMKQKIPSYQGEYPVWLWIDRPDLRKNGHLNPKERGVLLKINIEETRVLFSDFEAWHFVLNKWYFDLEDFESDKSDFSQQELEKSWEKIFDIDFLKQHPNWGASTIQGVTNRIEVNEITLIKEFIAR</sequence>
<gene>
    <name evidence="1" type="ORF">SD77_2962</name>
</gene>
<accession>A0ABR5AP76</accession>
<evidence type="ECO:0000313" key="1">
    <source>
        <dbReference type="EMBL" id="KIL74152.1"/>
    </source>
</evidence>
<dbReference type="InterPro" id="IPR024211">
    <property type="entry name" value="DUF3841"/>
</dbReference>
<comment type="caution">
    <text evidence="1">The sequence shown here is derived from an EMBL/GenBank/DDBJ whole genome shotgun (WGS) entry which is preliminary data.</text>
</comment>
<organism evidence="1 2">
    <name type="scientific">Bacillus badius</name>
    <dbReference type="NCBI Taxonomy" id="1455"/>
    <lineage>
        <taxon>Bacteria</taxon>
        <taxon>Bacillati</taxon>
        <taxon>Bacillota</taxon>
        <taxon>Bacilli</taxon>
        <taxon>Bacillales</taxon>
        <taxon>Bacillaceae</taxon>
        <taxon>Pseudobacillus</taxon>
    </lineage>
</organism>
<evidence type="ECO:0000313" key="2">
    <source>
        <dbReference type="Proteomes" id="UP000031982"/>
    </source>
</evidence>
<evidence type="ECO:0008006" key="3">
    <source>
        <dbReference type="Google" id="ProtNLM"/>
    </source>
</evidence>
<name>A0ABR5AP76_BACBA</name>
<reference evidence="1 2" key="1">
    <citation type="submission" date="2015-01" db="EMBL/GenBank/DDBJ databases">
        <title>Genome Assembly of Bacillus badius MTCC 1458.</title>
        <authorList>
            <person name="Verma A."/>
            <person name="Khatri I."/>
            <person name="Mual P."/>
            <person name="Subramanian S."/>
            <person name="Krishnamurthi S."/>
        </authorList>
    </citation>
    <scope>NUCLEOTIDE SEQUENCE [LARGE SCALE GENOMIC DNA]</scope>
    <source>
        <strain evidence="1 2">MTCC 1458</strain>
    </source>
</reference>